<evidence type="ECO:0008006" key="4">
    <source>
        <dbReference type="Google" id="ProtNLM"/>
    </source>
</evidence>
<keyword evidence="1" id="KW-0472">Membrane</keyword>
<evidence type="ECO:0000256" key="1">
    <source>
        <dbReference type="SAM" id="Phobius"/>
    </source>
</evidence>
<proteinExistence type="predicted"/>
<evidence type="ECO:0000313" key="3">
    <source>
        <dbReference type="Proteomes" id="UP001156601"/>
    </source>
</evidence>
<evidence type="ECO:0000313" key="2">
    <source>
        <dbReference type="EMBL" id="GLR69111.1"/>
    </source>
</evidence>
<accession>A0AA37SSH2</accession>
<reference evidence="2" key="1">
    <citation type="journal article" date="2014" name="Int. J. Syst. Evol. Microbiol.">
        <title>Complete genome sequence of Corynebacterium casei LMG S-19264T (=DSM 44701T), isolated from a smear-ripened cheese.</title>
        <authorList>
            <consortium name="US DOE Joint Genome Institute (JGI-PGF)"/>
            <person name="Walter F."/>
            <person name="Albersmeier A."/>
            <person name="Kalinowski J."/>
            <person name="Ruckert C."/>
        </authorList>
    </citation>
    <scope>NUCLEOTIDE SEQUENCE</scope>
    <source>
        <strain evidence="2">NBRC 110023</strain>
    </source>
</reference>
<name>A0AA37SSH2_9ALTE</name>
<organism evidence="2 3">
    <name type="scientific">Agaribacter marinus</name>
    <dbReference type="NCBI Taxonomy" id="1431249"/>
    <lineage>
        <taxon>Bacteria</taxon>
        <taxon>Pseudomonadati</taxon>
        <taxon>Pseudomonadota</taxon>
        <taxon>Gammaproteobacteria</taxon>
        <taxon>Alteromonadales</taxon>
        <taxon>Alteromonadaceae</taxon>
        <taxon>Agaribacter</taxon>
    </lineage>
</organism>
<dbReference type="AlphaFoldDB" id="A0AA37SSH2"/>
<protein>
    <recommendedName>
        <fullName evidence="4">DUF4340 domain-containing protein</fullName>
    </recommendedName>
</protein>
<sequence>MRRLSQKAWNNVLIFSMLILIVVLNWDKLFGEGELSVISVVPEGAVILNVEIDELNFERVGTGWRVVGPESKLRPNLTSKAIAEIIGKWERALLRLPLEQVEPTAFYPLDHVVTIWIAGQKNGLVYSIKTIAEQTYFVHESRYYLLDFPSLSQLMP</sequence>
<dbReference type="Proteomes" id="UP001156601">
    <property type="component" value="Unassembled WGS sequence"/>
</dbReference>
<dbReference type="EMBL" id="BSOT01000001">
    <property type="protein sequence ID" value="GLR69111.1"/>
    <property type="molecule type" value="Genomic_DNA"/>
</dbReference>
<keyword evidence="1" id="KW-1133">Transmembrane helix</keyword>
<feature type="transmembrane region" description="Helical" evidence="1">
    <location>
        <begin position="9"/>
        <end position="26"/>
    </location>
</feature>
<dbReference type="RefSeq" id="WP_284215438.1">
    <property type="nucleotide sequence ID" value="NZ_BSOT01000001.1"/>
</dbReference>
<comment type="caution">
    <text evidence="2">The sequence shown here is derived from an EMBL/GenBank/DDBJ whole genome shotgun (WGS) entry which is preliminary data.</text>
</comment>
<reference evidence="2" key="2">
    <citation type="submission" date="2023-01" db="EMBL/GenBank/DDBJ databases">
        <title>Draft genome sequence of Agaribacter marinus strain NBRC 110023.</title>
        <authorList>
            <person name="Sun Q."/>
            <person name="Mori K."/>
        </authorList>
    </citation>
    <scope>NUCLEOTIDE SEQUENCE</scope>
    <source>
        <strain evidence="2">NBRC 110023</strain>
    </source>
</reference>
<keyword evidence="3" id="KW-1185">Reference proteome</keyword>
<keyword evidence="1" id="KW-0812">Transmembrane</keyword>
<gene>
    <name evidence="2" type="ORF">GCM10007852_00190</name>
</gene>